<feature type="region of interest" description="Disordered" evidence="1">
    <location>
        <begin position="1215"/>
        <end position="1240"/>
    </location>
</feature>
<evidence type="ECO:0000256" key="1">
    <source>
        <dbReference type="SAM" id="MobiDB-lite"/>
    </source>
</evidence>
<dbReference type="Proteomes" id="UP000823561">
    <property type="component" value="Chromosome 19"/>
</dbReference>
<feature type="compositionally biased region" description="Basic and acidic residues" evidence="1">
    <location>
        <begin position="870"/>
        <end position="881"/>
    </location>
</feature>
<dbReference type="PANTHER" id="PTHR34757:SF1">
    <property type="entry name" value="JUNCTIONAL CADHERIN 5-ASSOCIATED PROTEIN"/>
    <property type="match status" value="1"/>
</dbReference>
<feature type="compositionally biased region" description="Basic and acidic residues" evidence="1">
    <location>
        <begin position="772"/>
        <end position="784"/>
    </location>
</feature>
<proteinExistence type="predicted"/>
<dbReference type="GO" id="GO:1903589">
    <property type="term" value="P:positive regulation of blood vessel endothelial cell proliferation involved in sprouting angiogenesis"/>
    <property type="evidence" value="ECO:0007669"/>
    <property type="project" value="TreeGrafter"/>
</dbReference>
<evidence type="ECO:0000313" key="3">
    <source>
        <dbReference type="Proteomes" id="UP000823561"/>
    </source>
</evidence>
<feature type="region of interest" description="Disordered" evidence="1">
    <location>
        <begin position="277"/>
        <end position="308"/>
    </location>
</feature>
<protein>
    <recommendedName>
        <fullName evidence="4">Junctional protein associated with coronary artery disease</fullName>
    </recommendedName>
</protein>
<feature type="region of interest" description="Disordered" evidence="1">
    <location>
        <begin position="18"/>
        <end position="91"/>
    </location>
</feature>
<feature type="region of interest" description="Disordered" evidence="1">
    <location>
        <begin position="1542"/>
        <end position="1586"/>
    </location>
</feature>
<feature type="compositionally biased region" description="Basic and acidic residues" evidence="1">
    <location>
        <begin position="564"/>
        <end position="593"/>
    </location>
</feature>
<feature type="region of interest" description="Disordered" evidence="1">
    <location>
        <begin position="1427"/>
        <end position="1449"/>
    </location>
</feature>
<keyword evidence="3" id="KW-1185">Reference proteome</keyword>
<feature type="compositionally biased region" description="Basic and acidic residues" evidence="1">
    <location>
        <begin position="601"/>
        <end position="610"/>
    </location>
</feature>
<feature type="region of interest" description="Disordered" evidence="1">
    <location>
        <begin position="476"/>
        <end position="495"/>
    </location>
</feature>
<feature type="compositionally biased region" description="Low complexity" evidence="1">
    <location>
        <begin position="27"/>
        <end position="38"/>
    </location>
</feature>
<name>A0AAV6FR32_9TELE</name>
<organism evidence="2 3">
    <name type="scientific">Alosa alosa</name>
    <name type="common">allis shad</name>
    <dbReference type="NCBI Taxonomy" id="278164"/>
    <lineage>
        <taxon>Eukaryota</taxon>
        <taxon>Metazoa</taxon>
        <taxon>Chordata</taxon>
        <taxon>Craniata</taxon>
        <taxon>Vertebrata</taxon>
        <taxon>Euteleostomi</taxon>
        <taxon>Actinopterygii</taxon>
        <taxon>Neopterygii</taxon>
        <taxon>Teleostei</taxon>
        <taxon>Clupei</taxon>
        <taxon>Clupeiformes</taxon>
        <taxon>Clupeoidei</taxon>
        <taxon>Clupeidae</taxon>
        <taxon>Alosa</taxon>
    </lineage>
</organism>
<dbReference type="PANTHER" id="PTHR34757">
    <property type="entry name" value="JUNCTIONAL PROTEIN ASSOCIATED WITH CORONARY ARTERY DISEASE"/>
    <property type="match status" value="1"/>
</dbReference>
<accession>A0AAV6FR32</accession>
<dbReference type="GO" id="GO:0005912">
    <property type="term" value="C:adherens junction"/>
    <property type="evidence" value="ECO:0007669"/>
    <property type="project" value="TreeGrafter"/>
</dbReference>
<feature type="compositionally biased region" description="Low complexity" evidence="1">
    <location>
        <begin position="1377"/>
        <end position="1388"/>
    </location>
</feature>
<dbReference type="InterPro" id="IPR028221">
    <property type="entry name" value="JCAD"/>
</dbReference>
<feature type="compositionally biased region" description="Gly residues" evidence="1">
    <location>
        <begin position="1231"/>
        <end position="1240"/>
    </location>
</feature>
<dbReference type="EMBL" id="JADWDJ010000019">
    <property type="protein sequence ID" value="KAG5265308.1"/>
    <property type="molecule type" value="Genomic_DNA"/>
</dbReference>
<dbReference type="Pfam" id="PF15351">
    <property type="entry name" value="JCAD"/>
    <property type="match status" value="4"/>
</dbReference>
<feature type="region of interest" description="Disordered" evidence="1">
    <location>
        <begin position="1137"/>
        <end position="1181"/>
    </location>
</feature>
<reference evidence="2" key="1">
    <citation type="submission" date="2020-10" db="EMBL/GenBank/DDBJ databases">
        <title>Chromosome-scale genome assembly of the Allis shad, Alosa alosa.</title>
        <authorList>
            <person name="Margot Z."/>
            <person name="Christophe K."/>
            <person name="Cabau C."/>
            <person name="Louis A."/>
            <person name="Berthelot C."/>
            <person name="Parey E."/>
            <person name="Roest Crollius H."/>
            <person name="Montfort J."/>
            <person name="Robinson-Rechavi M."/>
            <person name="Bucao C."/>
            <person name="Bouchez O."/>
            <person name="Gislard M."/>
            <person name="Lluch J."/>
            <person name="Milhes M."/>
            <person name="Lampietro C."/>
            <person name="Lopez Roques C."/>
            <person name="Donnadieu C."/>
            <person name="Braasch I."/>
            <person name="Desvignes T."/>
            <person name="Postlethwait J."/>
            <person name="Bobe J."/>
            <person name="Guiguen Y."/>
        </authorList>
    </citation>
    <scope>NUCLEOTIDE SEQUENCE</scope>
    <source>
        <strain evidence="2">M-15738</strain>
        <tissue evidence="2">Blood</tissue>
    </source>
</reference>
<feature type="region of interest" description="Disordered" evidence="1">
    <location>
        <begin position="505"/>
        <end position="527"/>
    </location>
</feature>
<sequence length="1586" mass="169778">MYSVEDLLISHGYKLSRTCPPVPPPSHTAAPPSSSSAPLDNNKHRHGNLRRDMDPRPGGGGGAFNGVGTEGGAEGRAEAPGGGAIQRAEGGEMVERLQIQRRKDMPLSYLGDLQPLGDSLATDSGFYDAPSLTFSEHPEERDVSYWRRRGQDFSALLDYADPRELRLSGGLWRGGVGFAPEELRADRPVARWEEPPSWQQREPAAAAVLAAADSGPETLRVSVTGDRKCQSLGTEEWRPAVGLGRQLSDSEAERWAQEQQLQLRLRPHEGAVVPVVRQKSQSLPRVLSPEDPQYADPPSTGPPALPIAPRLNGSALYGRYPSDWASGGERDRSICFSQSAEILRMDVRPDLLPHDLYGSGVEPPGYNPPPSYRRMPPHRGLISYRADAAHLRWKREPVSAEMGRWFSRQPPAITWTDHRWDDRSLALARKPLPPAPAVPARTGLVQYLPFDDLRIRHISAGASNNAVALPDPTEKMRHHANKDLPTPPAVVGQSTHDSSAFLPAQVAGGNNADAGHKPAPGDQEHAGGRWQWGAAAKPSEAVAVDQSVPKFHATFPARPPQPARIERPPEPPKRPEKLPEPPKRPDRPPELPKRPPPPIERPAEQPKRTDVSATDQQGKGPKPPPDKGSSESLSHMKRPDPPPEPPPPPPPAPPEKPKSMKRKLNETIFCLVSVPAVLAQSHADAASRDQNNNDEEKLLPADEGSPVRVPPPPPSTPSEKSNTLSSGPNQSLKSTSTTSTDLELQALTGSVSSSRMSSTRRPHHHHHRRRDSRPSKPNPHDALRRYSGAWPGDQYRDQETQTSPEPAKSAPAATAGTTAAPATTTTTTAPGPANNTEAQQPAAPTAPPAGAPGAASGPEAAETVQQQRLLPDRHLLQEHRLRTQGSAAPSTTPSTPTPNQPPAQTTPTPPPGGPPAAIMPAAQGDGPTKPGPAPSEAFGQFLLKPVSRRPGDAIEELESIHKEAQEQTAGKRPSMDQCIEDLNEAYKDILELSTASNNLVTLPSLASNSLSCLSNNLVTLPSLASNSMSALGNIHHGSSMLIPDRIKAKLASSEPMVGPKPGGGSLRSAGLESWAGAVLGGDPEYREVKSAFSRPSTGKSVSFSKHLREEICAAGPSTSSCSETGFRDYRSVVSALSQRRSMDGRTVNLDFPPSKDSPPKDEAPSTSTQQQPPPVAGPSGLAAAEVPWADRQPMQDASTLTSPPDYEHICQSLQQGRDPAQGPPVVKPKVPGGGGGGGGAEGPVGPAGGAVAREECCYCQMEVERLRLEQMAAATVARDDQGSGFAVVTVGQGGRFLGGEGEVMAVPPDWKRQLSLAEKHLETLITGERSAGAEAEPPGDADLQIDPEPAPSEDKPTQTLANLDQRDLVPDEKNRTGSPTAEPGPAEPGSEEEDGHEGGGGQEPVRMRREPCAAAVHAYPGLDPALLQEFPPDRLPLSVPPNHSRRLSLGPDWERRDFEEERGGARERRSLDAEWRRGVCGGESEGAGKLIEGRDCATDGQEGAGPERRGRVPSQRIEALQERLASSPGRVAKERIARMKEVDSVSRIRRLSQRSTSWDGEETAPLPQDTHNSPADVTELSHIEDV</sequence>
<gene>
    <name evidence="2" type="ORF">AALO_G00240810</name>
</gene>
<feature type="region of interest" description="Disordered" evidence="1">
    <location>
        <begin position="1479"/>
        <end position="1515"/>
    </location>
</feature>
<feature type="compositionally biased region" description="Basic residues" evidence="1">
    <location>
        <begin position="758"/>
        <end position="771"/>
    </location>
</feature>
<feature type="region of interest" description="Disordered" evidence="1">
    <location>
        <begin position="682"/>
        <end position="937"/>
    </location>
</feature>
<dbReference type="GO" id="GO:0032587">
    <property type="term" value="C:ruffle membrane"/>
    <property type="evidence" value="ECO:0007669"/>
    <property type="project" value="TreeGrafter"/>
</dbReference>
<comment type="caution">
    <text evidence="2">The sequence shown here is derived from an EMBL/GenBank/DDBJ whole genome shotgun (WGS) entry which is preliminary data.</text>
</comment>
<feature type="compositionally biased region" description="Low complexity" evidence="1">
    <location>
        <begin position="915"/>
        <end position="924"/>
    </location>
</feature>
<feature type="compositionally biased region" description="Pro residues" evidence="1">
    <location>
        <begin position="642"/>
        <end position="654"/>
    </location>
</feature>
<feature type="compositionally biased region" description="Low complexity" evidence="1">
    <location>
        <begin position="851"/>
        <end position="863"/>
    </location>
</feature>
<evidence type="ECO:0000313" key="2">
    <source>
        <dbReference type="EMBL" id="KAG5265308.1"/>
    </source>
</evidence>
<feature type="compositionally biased region" description="Polar residues" evidence="1">
    <location>
        <begin position="719"/>
        <end position="733"/>
    </location>
</feature>
<feature type="compositionally biased region" description="Low complexity" evidence="1">
    <location>
        <begin position="883"/>
        <end position="894"/>
    </location>
</feature>
<feature type="region of interest" description="Disordered" evidence="1">
    <location>
        <begin position="552"/>
        <end position="664"/>
    </location>
</feature>
<feature type="compositionally biased region" description="Gly residues" evidence="1">
    <location>
        <begin position="57"/>
        <end position="84"/>
    </location>
</feature>
<feature type="region of interest" description="Disordered" evidence="1">
    <location>
        <begin position="1328"/>
        <end position="1412"/>
    </location>
</feature>
<feature type="compositionally biased region" description="Basic and acidic residues" evidence="1">
    <location>
        <begin position="1364"/>
        <end position="1375"/>
    </location>
</feature>
<evidence type="ECO:0008006" key="4">
    <source>
        <dbReference type="Google" id="ProtNLM"/>
    </source>
</evidence>
<feature type="compositionally biased region" description="Low complexity" evidence="1">
    <location>
        <begin position="802"/>
        <end position="843"/>
    </location>
</feature>